<evidence type="ECO:0000313" key="3">
    <source>
        <dbReference type="Proteomes" id="UP001159427"/>
    </source>
</evidence>
<accession>A0ABN8N0A0</accession>
<reference evidence="2 3" key="1">
    <citation type="submission" date="2022-05" db="EMBL/GenBank/DDBJ databases">
        <authorList>
            <consortium name="Genoscope - CEA"/>
            <person name="William W."/>
        </authorList>
    </citation>
    <scope>NUCLEOTIDE SEQUENCE [LARGE SCALE GENOMIC DNA]</scope>
</reference>
<dbReference type="EMBL" id="CALNXI010000705">
    <property type="protein sequence ID" value="CAH3037027.1"/>
    <property type="molecule type" value="Genomic_DNA"/>
</dbReference>
<feature type="compositionally biased region" description="Basic and acidic residues" evidence="1">
    <location>
        <begin position="55"/>
        <end position="68"/>
    </location>
</feature>
<feature type="compositionally biased region" description="Polar residues" evidence="1">
    <location>
        <begin position="106"/>
        <end position="115"/>
    </location>
</feature>
<evidence type="ECO:0000256" key="1">
    <source>
        <dbReference type="SAM" id="MobiDB-lite"/>
    </source>
</evidence>
<evidence type="ECO:0000313" key="2">
    <source>
        <dbReference type="EMBL" id="CAH3037027.1"/>
    </source>
</evidence>
<feature type="compositionally biased region" description="Basic and acidic residues" evidence="1">
    <location>
        <begin position="76"/>
        <end position="89"/>
    </location>
</feature>
<sequence length="124" mass="14162">MKLAPAAYSYVTLKKIKNQSSTDVQVERRGNYLNSLNRRTPIQKEDELEPLMGNIERENDLATSDAKKTSRPQLRLVKEKTFKQKDANGKKISNATLDPWDLKNQHPPSKQSVGSLPNLYFTDM</sequence>
<comment type="caution">
    <text evidence="2">The sequence shown here is derived from an EMBL/GenBank/DDBJ whole genome shotgun (WGS) entry which is preliminary data.</text>
</comment>
<name>A0ABN8N0A0_9CNID</name>
<gene>
    <name evidence="2" type="ORF">PEVE_00039719</name>
</gene>
<feature type="region of interest" description="Disordered" evidence="1">
    <location>
        <begin position="50"/>
        <end position="124"/>
    </location>
</feature>
<protein>
    <submittedName>
        <fullName evidence="2">Uncharacterized protein</fullName>
    </submittedName>
</protein>
<proteinExistence type="predicted"/>
<dbReference type="Proteomes" id="UP001159427">
    <property type="component" value="Unassembled WGS sequence"/>
</dbReference>
<organism evidence="2 3">
    <name type="scientific">Porites evermanni</name>
    <dbReference type="NCBI Taxonomy" id="104178"/>
    <lineage>
        <taxon>Eukaryota</taxon>
        <taxon>Metazoa</taxon>
        <taxon>Cnidaria</taxon>
        <taxon>Anthozoa</taxon>
        <taxon>Hexacorallia</taxon>
        <taxon>Scleractinia</taxon>
        <taxon>Fungiina</taxon>
        <taxon>Poritidae</taxon>
        <taxon>Porites</taxon>
    </lineage>
</organism>
<keyword evidence="3" id="KW-1185">Reference proteome</keyword>